<dbReference type="RefSeq" id="WP_184888273.1">
    <property type="nucleotide sequence ID" value="NZ_BAAAHD010000080.1"/>
</dbReference>
<dbReference type="Proteomes" id="UP001501427">
    <property type="component" value="Unassembled WGS sequence"/>
</dbReference>
<evidence type="ECO:0000313" key="3">
    <source>
        <dbReference type="EMBL" id="GAA0594877.1"/>
    </source>
</evidence>
<evidence type="ECO:0000313" key="6">
    <source>
        <dbReference type="Proteomes" id="UP001501427"/>
    </source>
</evidence>
<protein>
    <recommendedName>
        <fullName evidence="2">DUF3631 domain-containing protein</fullName>
    </recommendedName>
</protein>
<organism evidence="4 5">
    <name type="scientific">Actinomadura livida</name>
    <dbReference type="NCBI Taxonomy" id="79909"/>
    <lineage>
        <taxon>Bacteria</taxon>
        <taxon>Bacillati</taxon>
        <taxon>Actinomycetota</taxon>
        <taxon>Actinomycetes</taxon>
        <taxon>Streptosporangiales</taxon>
        <taxon>Thermomonosporaceae</taxon>
        <taxon>Actinomadura</taxon>
    </lineage>
</organism>
<reference evidence="4 5" key="2">
    <citation type="submission" date="2020-08" db="EMBL/GenBank/DDBJ databases">
        <title>Sequencing the genomes of 1000 actinobacteria strains.</title>
        <authorList>
            <person name="Klenk H.-P."/>
        </authorList>
    </citation>
    <scope>NUCLEOTIDE SEQUENCE [LARGE SCALE GENOMIC DNA]</scope>
    <source>
        <strain evidence="4 5">DSM 44772</strain>
    </source>
</reference>
<feature type="domain" description="DUF3631" evidence="2">
    <location>
        <begin position="187"/>
        <end position="366"/>
    </location>
</feature>
<feature type="compositionally biased region" description="Low complexity" evidence="1">
    <location>
        <begin position="384"/>
        <end position="394"/>
    </location>
</feature>
<accession>A0A7W7IID5</accession>
<dbReference type="InterPro" id="IPR022081">
    <property type="entry name" value="DUF3631"/>
</dbReference>
<feature type="compositionally biased region" description="Pro residues" evidence="1">
    <location>
        <begin position="406"/>
        <end position="416"/>
    </location>
</feature>
<evidence type="ECO:0000256" key="1">
    <source>
        <dbReference type="SAM" id="MobiDB-lite"/>
    </source>
</evidence>
<name>A0A7W7IID5_9ACTN</name>
<reference evidence="3" key="3">
    <citation type="submission" date="2023-12" db="EMBL/GenBank/DDBJ databases">
        <authorList>
            <person name="Sun Q."/>
            <person name="Inoue M."/>
        </authorList>
    </citation>
    <scope>NUCLEOTIDE SEQUENCE</scope>
    <source>
        <strain evidence="3">JCM 10667</strain>
    </source>
</reference>
<dbReference type="Proteomes" id="UP000549343">
    <property type="component" value="Unassembled WGS sequence"/>
</dbReference>
<sequence length="416" mass="45270">MTDATHSDRGERQAAGGEGVAALNAARDFITRFCVLPSQAAYDAMALWAAHAHVIDAFDSTPRMAFLSPEPGSGKTRALEILTLLVPFPMHAVNASAPALYRSVGNRERRPTVLFDEIDTVFGPKAKDNEDLRGLLNAGHRRAGVAYRCVGEGTNQGVQEFPAYAAVALAGLGNLPDTILTRSVIVRMRRRAPHERIEPYRARIHEPEGWKVRAMLADWVTTQAERLGDAWPEMPPGITDRPADVWEPLLAIADAAGGEWPDRARDACVYLVKQGAERGVSLGIRLLMDLHRIFDGARALFTETILDRLHGIEDAPWAELKGVPLDSRGLSRLLSQYDVAPVKVKIEGRSLMGYRADHLADAWARYLPATSAEGPEPTEPPEPTQLTTLDPGSGERSGSGTSGTERPPPVPKVPEP</sequence>
<dbReference type="EMBL" id="BAAAHD010000080">
    <property type="protein sequence ID" value="GAA0594877.1"/>
    <property type="molecule type" value="Genomic_DNA"/>
</dbReference>
<gene>
    <name evidence="4" type="ORF">F4557_006089</name>
    <name evidence="3" type="ORF">GCM10009546_66360</name>
</gene>
<evidence type="ECO:0000313" key="4">
    <source>
        <dbReference type="EMBL" id="MBB4777671.1"/>
    </source>
</evidence>
<dbReference type="EMBL" id="JACHMV010000001">
    <property type="protein sequence ID" value="MBB4777671.1"/>
    <property type="molecule type" value="Genomic_DNA"/>
</dbReference>
<proteinExistence type="predicted"/>
<dbReference type="SUPFAM" id="SSF52540">
    <property type="entry name" value="P-loop containing nucleoside triphosphate hydrolases"/>
    <property type="match status" value="1"/>
</dbReference>
<dbReference type="InterPro" id="IPR027417">
    <property type="entry name" value="P-loop_NTPase"/>
</dbReference>
<reference evidence="3 6" key="1">
    <citation type="journal article" date="2019" name="Int. J. Syst. Evol. Microbiol.">
        <title>The Global Catalogue of Microorganisms (GCM) 10K type strain sequencing project: providing services to taxonomists for standard genome sequencing and annotation.</title>
        <authorList>
            <consortium name="The Broad Institute Genomics Platform"/>
            <consortium name="The Broad Institute Genome Sequencing Center for Infectious Disease"/>
            <person name="Wu L."/>
            <person name="Ma J."/>
        </authorList>
    </citation>
    <scope>NUCLEOTIDE SEQUENCE [LARGE SCALE GENOMIC DNA]</scope>
    <source>
        <strain evidence="3 6">JCM 10667</strain>
    </source>
</reference>
<evidence type="ECO:0000259" key="2">
    <source>
        <dbReference type="Pfam" id="PF12307"/>
    </source>
</evidence>
<dbReference type="Pfam" id="PF12307">
    <property type="entry name" value="DUF3631"/>
    <property type="match status" value="1"/>
</dbReference>
<keyword evidence="6" id="KW-1185">Reference proteome</keyword>
<comment type="caution">
    <text evidence="4">The sequence shown here is derived from an EMBL/GenBank/DDBJ whole genome shotgun (WGS) entry which is preliminary data.</text>
</comment>
<dbReference type="AlphaFoldDB" id="A0A7W7IID5"/>
<feature type="region of interest" description="Disordered" evidence="1">
    <location>
        <begin position="370"/>
        <end position="416"/>
    </location>
</feature>
<evidence type="ECO:0000313" key="5">
    <source>
        <dbReference type="Proteomes" id="UP000549343"/>
    </source>
</evidence>